<dbReference type="SMART" id="SM00066">
    <property type="entry name" value="GAL4"/>
    <property type="match status" value="1"/>
</dbReference>
<dbReference type="EMBL" id="MU864355">
    <property type="protein sequence ID" value="KAK4192315.1"/>
    <property type="molecule type" value="Genomic_DNA"/>
</dbReference>
<comment type="subcellular location">
    <subcellularLocation>
        <location evidence="1">Nucleus</location>
    </subcellularLocation>
</comment>
<keyword evidence="4" id="KW-0238">DNA-binding</keyword>
<dbReference type="InterPro" id="IPR001138">
    <property type="entry name" value="Zn2Cys6_DnaBD"/>
</dbReference>
<feature type="region of interest" description="Disordered" evidence="7">
    <location>
        <begin position="1"/>
        <end position="27"/>
    </location>
</feature>
<dbReference type="PANTHER" id="PTHR37534:SF38">
    <property type="entry name" value="ZN(2)-C6 FUNGAL-TYPE DOMAIN-CONTAINING PROTEIN"/>
    <property type="match status" value="1"/>
</dbReference>
<evidence type="ECO:0000256" key="4">
    <source>
        <dbReference type="ARBA" id="ARBA00023125"/>
    </source>
</evidence>
<feature type="compositionally biased region" description="Low complexity" evidence="7">
    <location>
        <begin position="66"/>
        <end position="81"/>
    </location>
</feature>
<evidence type="ECO:0000256" key="6">
    <source>
        <dbReference type="ARBA" id="ARBA00023242"/>
    </source>
</evidence>
<dbReference type="GO" id="GO:0008270">
    <property type="term" value="F:zinc ion binding"/>
    <property type="evidence" value="ECO:0007669"/>
    <property type="project" value="InterPro"/>
</dbReference>
<evidence type="ECO:0000256" key="1">
    <source>
        <dbReference type="ARBA" id="ARBA00004123"/>
    </source>
</evidence>
<sequence>MDRSFPVVSNDGNLQWSDNHSTDSDDIQSVGLPSPWLGTFSTSLLPLSTTMGFAHTGQLSPGDTESSPSLASQSQSPPDAAVTMAHSVPPSASAESWNMGYSSSGEALDLELPHGAMEHDNHEGHDHMAWEHDEDEILMAPKQEPSDDDGFCMGDIKEAPQTPLGAAQALGLDKSRQKRPRGRPRKHPLTPNLPANKVTKGRSKTGCLTCRKRKKKCDETKPRCMNCEKNAVVCEGYPEKQIWKSGRERAEEERLKSHSVAGITMQPLFYGLETAEDMVFWKHYNEHLSSVLTVEGEHKNAFRDMMVPLATKHQGLMHSILSLASKHIDFDTPYGVNVLRNNPGTTVEALRERSMYHHEQAREKFFADVVEFSKGKQGSDDMILVSARYGQMLCFLLEALTEGNPRGEHRVHLKAYRRLIATSPPGDSAFFSFIAEFFQYHIFADEMLNMTDPYSSNEALPPIPDIEPARLLGVADGLLTNLSEITELRNTIRNNIVDKKDLVMDYNTLYRGVDIEVKLKGWEPHWPRGDNRDRVGLLYKQMMWIYLFRTMYPPSRCLGSPVSLDLSMLETSSSTGHPNSSAVNTPPQSASTSCASSPRLDGVYSTPGPSTASDRQNSRPSISSSRRDSSATSTLAVSRSTSAERANSPPPIRRPHHVDPRVSIAVNESLAILESFKPSDPCQTLLLLPCFVVGTACFTPDLQDRVRAAIKAVRGYTGLRNTDCVLKVLEEVWRLMEKGDWEAVWDWAGVASGLGLDFIPA</sequence>
<name>A0AAN6X1T3_9PEZI</name>
<keyword evidence="10" id="KW-1185">Reference proteome</keyword>
<dbReference type="Gene3D" id="4.10.240.10">
    <property type="entry name" value="Zn(2)-C6 fungal-type DNA-binding domain"/>
    <property type="match status" value="1"/>
</dbReference>
<dbReference type="Pfam" id="PF00172">
    <property type="entry name" value="Zn_clus"/>
    <property type="match status" value="1"/>
</dbReference>
<feature type="region of interest" description="Disordered" evidence="7">
    <location>
        <begin position="570"/>
        <end position="660"/>
    </location>
</feature>
<keyword evidence="6" id="KW-0539">Nucleus</keyword>
<reference evidence="9" key="2">
    <citation type="submission" date="2023-05" db="EMBL/GenBank/DDBJ databases">
        <authorList>
            <consortium name="Lawrence Berkeley National Laboratory"/>
            <person name="Steindorff A."/>
            <person name="Hensen N."/>
            <person name="Bonometti L."/>
            <person name="Westerberg I."/>
            <person name="Brannstrom I.O."/>
            <person name="Guillou S."/>
            <person name="Cros-Aarteil S."/>
            <person name="Calhoun S."/>
            <person name="Haridas S."/>
            <person name="Kuo A."/>
            <person name="Mondo S."/>
            <person name="Pangilinan J."/>
            <person name="Riley R."/>
            <person name="Labutti K."/>
            <person name="Andreopoulos B."/>
            <person name="Lipzen A."/>
            <person name="Chen C."/>
            <person name="Yanf M."/>
            <person name="Daum C."/>
            <person name="Ng V."/>
            <person name="Clum A."/>
            <person name="Ohm R."/>
            <person name="Martin F."/>
            <person name="Silar P."/>
            <person name="Natvig D."/>
            <person name="Lalanne C."/>
            <person name="Gautier V."/>
            <person name="Ament-Velasquez S.L."/>
            <person name="Kruys A."/>
            <person name="Hutchinson M.I."/>
            <person name="Powell A.J."/>
            <person name="Barry K."/>
            <person name="Miller A.N."/>
            <person name="Grigoriev I.V."/>
            <person name="Debuchy R."/>
            <person name="Gladieux P."/>
            <person name="Thoren M.H."/>
            <person name="Johannesson H."/>
        </authorList>
    </citation>
    <scope>NUCLEOTIDE SEQUENCE</scope>
    <source>
        <strain evidence="9">PSN309</strain>
    </source>
</reference>
<dbReference type="PANTHER" id="PTHR37534">
    <property type="entry name" value="TRANSCRIPTIONAL ACTIVATOR PROTEIN UGA3"/>
    <property type="match status" value="1"/>
</dbReference>
<feature type="compositionally biased region" description="Polar residues" evidence="7">
    <location>
        <begin position="10"/>
        <end position="19"/>
    </location>
</feature>
<dbReference type="GO" id="GO:0005634">
    <property type="term" value="C:nucleus"/>
    <property type="evidence" value="ECO:0007669"/>
    <property type="project" value="UniProtKB-SubCell"/>
</dbReference>
<comment type="caution">
    <text evidence="9">The sequence shown here is derived from an EMBL/GenBank/DDBJ whole genome shotgun (WGS) entry which is preliminary data.</text>
</comment>
<dbReference type="AlphaFoldDB" id="A0AAN6X1T3"/>
<organism evidence="9 10">
    <name type="scientific">Podospora australis</name>
    <dbReference type="NCBI Taxonomy" id="1536484"/>
    <lineage>
        <taxon>Eukaryota</taxon>
        <taxon>Fungi</taxon>
        <taxon>Dikarya</taxon>
        <taxon>Ascomycota</taxon>
        <taxon>Pezizomycotina</taxon>
        <taxon>Sordariomycetes</taxon>
        <taxon>Sordariomycetidae</taxon>
        <taxon>Sordariales</taxon>
        <taxon>Podosporaceae</taxon>
        <taxon>Podospora</taxon>
    </lineage>
</organism>
<keyword evidence="3" id="KW-0805">Transcription regulation</keyword>
<keyword evidence="2" id="KW-0862">Zinc</keyword>
<dbReference type="GO" id="GO:0000981">
    <property type="term" value="F:DNA-binding transcription factor activity, RNA polymerase II-specific"/>
    <property type="evidence" value="ECO:0007669"/>
    <property type="project" value="InterPro"/>
</dbReference>
<dbReference type="SUPFAM" id="SSF57701">
    <property type="entry name" value="Zn2/Cys6 DNA-binding domain"/>
    <property type="match status" value="1"/>
</dbReference>
<evidence type="ECO:0000313" key="9">
    <source>
        <dbReference type="EMBL" id="KAK4192315.1"/>
    </source>
</evidence>
<feature type="domain" description="Zn(2)-C6 fungal-type" evidence="8">
    <location>
        <begin position="206"/>
        <end position="234"/>
    </location>
</feature>
<feature type="compositionally biased region" description="Polar residues" evidence="7">
    <location>
        <begin position="570"/>
        <end position="596"/>
    </location>
</feature>
<feature type="compositionally biased region" description="Polar residues" evidence="7">
    <location>
        <begin position="634"/>
        <end position="645"/>
    </location>
</feature>
<evidence type="ECO:0000313" key="10">
    <source>
        <dbReference type="Proteomes" id="UP001302126"/>
    </source>
</evidence>
<evidence type="ECO:0000256" key="3">
    <source>
        <dbReference type="ARBA" id="ARBA00023015"/>
    </source>
</evidence>
<feature type="region of interest" description="Disordered" evidence="7">
    <location>
        <begin position="169"/>
        <end position="201"/>
    </location>
</feature>
<reference evidence="9" key="1">
    <citation type="journal article" date="2023" name="Mol. Phylogenet. Evol.">
        <title>Genome-scale phylogeny and comparative genomics of the fungal order Sordariales.</title>
        <authorList>
            <person name="Hensen N."/>
            <person name="Bonometti L."/>
            <person name="Westerberg I."/>
            <person name="Brannstrom I.O."/>
            <person name="Guillou S."/>
            <person name="Cros-Aarteil S."/>
            <person name="Calhoun S."/>
            <person name="Haridas S."/>
            <person name="Kuo A."/>
            <person name="Mondo S."/>
            <person name="Pangilinan J."/>
            <person name="Riley R."/>
            <person name="LaButti K."/>
            <person name="Andreopoulos B."/>
            <person name="Lipzen A."/>
            <person name="Chen C."/>
            <person name="Yan M."/>
            <person name="Daum C."/>
            <person name="Ng V."/>
            <person name="Clum A."/>
            <person name="Steindorff A."/>
            <person name="Ohm R.A."/>
            <person name="Martin F."/>
            <person name="Silar P."/>
            <person name="Natvig D.O."/>
            <person name="Lalanne C."/>
            <person name="Gautier V."/>
            <person name="Ament-Velasquez S.L."/>
            <person name="Kruys A."/>
            <person name="Hutchinson M.I."/>
            <person name="Powell A.J."/>
            <person name="Barry K."/>
            <person name="Miller A.N."/>
            <person name="Grigoriev I.V."/>
            <person name="Debuchy R."/>
            <person name="Gladieux P."/>
            <person name="Hiltunen Thoren M."/>
            <person name="Johannesson H."/>
        </authorList>
    </citation>
    <scope>NUCLEOTIDE SEQUENCE</scope>
    <source>
        <strain evidence="9">PSN309</strain>
    </source>
</reference>
<protein>
    <submittedName>
        <fullName evidence="9">Fungal-specific transcription factor domain-containing protein</fullName>
    </submittedName>
</protein>
<dbReference type="CDD" id="cd00067">
    <property type="entry name" value="GAL4"/>
    <property type="match status" value="1"/>
</dbReference>
<dbReference type="InterPro" id="IPR021858">
    <property type="entry name" value="Fun_TF"/>
</dbReference>
<gene>
    <name evidence="9" type="ORF">QBC35DRAFT_484904</name>
</gene>
<accession>A0AAN6X1T3</accession>
<dbReference type="PROSITE" id="PS50048">
    <property type="entry name" value="ZN2_CY6_FUNGAL_2"/>
    <property type="match status" value="1"/>
</dbReference>
<keyword evidence="5" id="KW-0804">Transcription</keyword>
<proteinExistence type="predicted"/>
<feature type="compositionally biased region" description="Basic residues" evidence="7">
    <location>
        <begin position="176"/>
        <end position="188"/>
    </location>
</feature>
<evidence type="ECO:0000259" key="8">
    <source>
        <dbReference type="PROSITE" id="PS50048"/>
    </source>
</evidence>
<dbReference type="InterPro" id="IPR036864">
    <property type="entry name" value="Zn2-C6_fun-type_DNA-bd_sf"/>
</dbReference>
<evidence type="ECO:0000256" key="5">
    <source>
        <dbReference type="ARBA" id="ARBA00023163"/>
    </source>
</evidence>
<dbReference type="Pfam" id="PF11951">
    <property type="entry name" value="Fungal_trans_2"/>
    <property type="match status" value="2"/>
</dbReference>
<dbReference type="GO" id="GO:0045944">
    <property type="term" value="P:positive regulation of transcription by RNA polymerase II"/>
    <property type="evidence" value="ECO:0007669"/>
    <property type="project" value="TreeGrafter"/>
</dbReference>
<dbReference type="GO" id="GO:0000976">
    <property type="term" value="F:transcription cis-regulatory region binding"/>
    <property type="evidence" value="ECO:0007669"/>
    <property type="project" value="TreeGrafter"/>
</dbReference>
<dbReference type="PROSITE" id="PS00463">
    <property type="entry name" value="ZN2_CY6_FUNGAL_1"/>
    <property type="match status" value="1"/>
</dbReference>
<evidence type="ECO:0000256" key="2">
    <source>
        <dbReference type="ARBA" id="ARBA00022833"/>
    </source>
</evidence>
<feature type="compositionally biased region" description="Low complexity" evidence="7">
    <location>
        <begin position="613"/>
        <end position="624"/>
    </location>
</feature>
<feature type="region of interest" description="Disordered" evidence="7">
    <location>
        <begin position="55"/>
        <end position="100"/>
    </location>
</feature>
<evidence type="ECO:0000256" key="7">
    <source>
        <dbReference type="SAM" id="MobiDB-lite"/>
    </source>
</evidence>
<dbReference type="Proteomes" id="UP001302126">
    <property type="component" value="Unassembled WGS sequence"/>
</dbReference>